<dbReference type="GO" id="GO:0031416">
    <property type="term" value="C:NatB complex"/>
    <property type="evidence" value="ECO:0007669"/>
    <property type="project" value="TreeGrafter"/>
</dbReference>
<reference evidence="5" key="1">
    <citation type="submission" date="2020-06" db="EMBL/GenBank/DDBJ databases">
        <authorList>
            <person name="Ji K."/>
            <person name="Li J."/>
        </authorList>
    </citation>
    <scope>NUCLEOTIDE SEQUENCE</scope>
    <source>
        <strain evidence="5">JKM2019</strain>
        <tissue evidence="5">Whole body</tissue>
    </source>
</reference>
<evidence type="ECO:0000256" key="3">
    <source>
        <dbReference type="ARBA" id="ARBA00029872"/>
    </source>
</evidence>
<comment type="caution">
    <text evidence="5">The sequence shown here is derived from an EMBL/GenBank/DDBJ whole genome shotgun (WGS) entry which is preliminary data.</text>
</comment>
<keyword evidence="4" id="KW-0472">Membrane</keyword>
<dbReference type="PANTHER" id="PTHR22767:SF3">
    <property type="entry name" value="N-ALPHA-ACETYLTRANSFERASE 25, NATB AUXILIARY SUBUNIT"/>
    <property type="match status" value="1"/>
</dbReference>
<dbReference type="InterPro" id="IPR011990">
    <property type="entry name" value="TPR-like_helical_dom_sf"/>
</dbReference>
<sequence length="1053" mass="125882">MEVNKFFKKFNYFLPFYFHNYKNVKQYQPQQQPAENDRKLRPVFEYLDNGSYKKALQEIDKLLKKNRNQQYVRALKSLTLVRLHRRKESMEILNELHAEMPADEMILQTMSMCYREIQRNDLITTLYENALKKDSTNEKLFAHLFMSYVRMNDYKKQQITALNLYKVHQKNPYYFWAIMSIYMQAMSADDETMANKIILPLAEKMCEKFYKENRFESDSEYDLYLMVLEAQKNYSRMITIMEEREMKRKINKKSTDHFNYQLEQKAKLLRNESRLIECFDCYERLINDNNDQYEYYIDAFTLALQLDDQQRDSNSNTESLHMVRLLKLMQQMCIEGKTSVWKMYDEDKQQSNDSLHKMVTERCPRSPFIARIIIFSKLLNDNQDNHPLFQHYIQENPLINPIDLCVEYFENFGSKYVCIKDLIFILKNIKMERNKINELLMRMKFLVTKLNDDDHHHLVSDKNLNMSLCYNYIEHYCQEKFIENINDRRRDVDNFINNNYEQQHFTNNSSLIYLIVLKTLANTDIYQTNIDDDDHHQCLSQTIFDLIIIIESYLLQNRNDFYAKLILVCLYNAIGAAFSSLNLYELMEIKLIQNETLGYHFFPSSLHCALFQKAQQFLNSSYKFYSYNFKEASDSILTCYKNGCFAKIEEILNFNSKLKNSICYHLTFVERFFNDLLLDCKSENSFSQFAYILFLEIFRSKDFVIDIMKICDNRDLKILNPYHYQMDLYVENVLKKTTLEQEKQWLLYRYNVLKMIALGHFLSKKLWSDDCVLMNNNTNKESSEITNHVNHDDDDNQTDFDHLNVEMFENLLENSAKQYEYCMAEIQHDLKYCIEGPQPSRLITFFASQFPQLIQHFSNGLLQMFRFNSGSFDYNEKNSPIHDENLFNKLSKEIDTVIDEWKCNQTMKGAYKLFGRISVWIDVLNIAVSLFSLIIDGQRRLNKMMKKLKKRLDVKKFQDVEQFSNTFAMAITSMHMNIDGYFKSIITIIQEVEIIPMVDSYEYKFSEKFNISDTVIDSVRTNVRTSYEKSLSEMLQILQMKQKYLSSSMNPSQ</sequence>
<feature type="transmembrane region" description="Helical" evidence="4">
    <location>
        <begin position="913"/>
        <end position="935"/>
    </location>
</feature>
<organism evidence="5">
    <name type="scientific">Dermatophagoides farinae</name>
    <name type="common">American house dust mite</name>
    <dbReference type="NCBI Taxonomy" id="6954"/>
    <lineage>
        <taxon>Eukaryota</taxon>
        <taxon>Metazoa</taxon>
        <taxon>Ecdysozoa</taxon>
        <taxon>Arthropoda</taxon>
        <taxon>Chelicerata</taxon>
        <taxon>Arachnida</taxon>
        <taxon>Acari</taxon>
        <taxon>Acariformes</taxon>
        <taxon>Sarcoptiformes</taxon>
        <taxon>Astigmata</taxon>
        <taxon>Psoroptidia</taxon>
        <taxon>Analgoidea</taxon>
        <taxon>Pyroglyphidae</taxon>
        <taxon>Dermatophagoidinae</taxon>
        <taxon>Dermatophagoides</taxon>
    </lineage>
</organism>
<dbReference type="EMBL" id="SDOV01000008">
    <property type="protein sequence ID" value="KAH7637904.1"/>
    <property type="molecule type" value="Genomic_DNA"/>
</dbReference>
<comment type="similarity">
    <text evidence="1">Belongs to the MDM20/NAA25 family.</text>
</comment>
<evidence type="ECO:0000256" key="2">
    <source>
        <dbReference type="ARBA" id="ARBA00022803"/>
    </source>
</evidence>
<dbReference type="InterPro" id="IPR019183">
    <property type="entry name" value="NAA25_NatB_aux_su"/>
</dbReference>
<dbReference type="Pfam" id="PF09797">
    <property type="entry name" value="NatB_MDM20"/>
    <property type="match status" value="1"/>
</dbReference>
<protein>
    <recommendedName>
        <fullName evidence="3">N-terminal acetyltransferase B complex subunit MDM20 homolog</fullName>
    </recommendedName>
</protein>
<dbReference type="PANTHER" id="PTHR22767">
    <property type="entry name" value="N-TERMINAL ACETYLTRANSFERASE-RELATED"/>
    <property type="match status" value="1"/>
</dbReference>
<evidence type="ECO:0000256" key="1">
    <source>
        <dbReference type="ARBA" id="ARBA00006298"/>
    </source>
</evidence>
<proteinExistence type="inferred from homology"/>
<dbReference type="Gene3D" id="1.25.40.1040">
    <property type="match status" value="1"/>
</dbReference>
<dbReference type="Proteomes" id="UP000828236">
    <property type="component" value="Unassembled WGS sequence"/>
</dbReference>
<dbReference type="AlphaFoldDB" id="A0A9D4NSQ9"/>
<gene>
    <name evidence="5" type="ORF">HUG17_9008</name>
</gene>
<keyword evidence="2" id="KW-0802">TPR repeat</keyword>
<name>A0A9D4NSQ9_DERFA</name>
<reference evidence="5" key="2">
    <citation type="journal article" date="2021" name="World Allergy Organ. J.">
        <title>Chromosome-level assembly of Dermatophagoides farinae genome and transcriptome reveals two novel allergens Der f 37 and Der f 39.</title>
        <authorList>
            <person name="Chen J."/>
            <person name="Cai Z."/>
            <person name="Fan D."/>
            <person name="Hu J."/>
            <person name="Hou Y."/>
            <person name="He Y."/>
            <person name="Zhang Z."/>
            <person name="Zhao Z."/>
            <person name="Gao P."/>
            <person name="Hu W."/>
            <person name="Sun J."/>
            <person name="Li J."/>
            <person name="Ji K."/>
        </authorList>
    </citation>
    <scope>NUCLEOTIDE SEQUENCE</scope>
    <source>
        <strain evidence="5">JKM2019</strain>
    </source>
</reference>
<keyword evidence="4" id="KW-0812">Transmembrane</keyword>
<accession>A0A9D4NSQ9</accession>
<evidence type="ECO:0000313" key="5">
    <source>
        <dbReference type="EMBL" id="KAH7637904.1"/>
    </source>
</evidence>
<evidence type="ECO:0000256" key="4">
    <source>
        <dbReference type="SAM" id="Phobius"/>
    </source>
</evidence>
<dbReference type="SUPFAM" id="SSF48452">
    <property type="entry name" value="TPR-like"/>
    <property type="match status" value="1"/>
</dbReference>
<keyword evidence="4" id="KW-1133">Transmembrane helix</keyword>